<dbReference type="InterPro" id="IPR036047">
    <property type="entry name" value="F-box-like_dom_sf"/>
</dbReference>
<dbReference type="Pfam" id="PF07734">
    <property type="entry name" value="FBA_1"/>
    <property type="match status" value="1"/>
</dbReference>
<evidence type="ECO:0000313" key="2">
    <source>
        <dbReference type="EMBL" id="EYU18243.1"/>
    </source>
</evidence>
<name>A0A022PTU3_ERYGU</name>
<dbReference type="InterPro" id="IPR050796">
    <property type="entry name" value="SCF_F-box_component"/>
</dbReference>
<dbReference type="SMART" id="SM00256">
    <property type="entry name" value="FBOX"/>
    <property type="match status" value="1"/>
</dbReference>
<dbReference type="Gene3D" id="1.20.1280.50">
    <property type="match status" value="1"/>
</dbReference>
<dbReference type="CDD" id="cd22157">
    <property type="entry name" value="F-box_AtFBW1-like"/>
    <property type="match status" value="1"/>
</dbReference>
<dbReference type="InterPro" id="IPR017451">
    <property type="entry name" value="F-box-assoc_interact_dom"/>
</dbReference>
<evidence type="ECO:0000313" key="3">
    <source>
        <dbReference type="Proteomes" id="UP000030748"/>
    </source>
</evidence>
<accession>A0A022PTU3</accession>
<dbReference type="PANTHER" id="PTHR31672:SF13">
    <property type="entry name" value="F-BOX PROTEIN CPR30-LIKE"/>
    <property type="match status" value="1"/>
</dbReference>
<keyword evidence="3" id="KW-1185">Reference proteome</keyword>
<gene>
    <name evidence="2" type="ORF">MIMGU_mgv1a026810mg</name>
</gene>
<dbReference type="InterPro" id="IPR001810">
    <property type="entry name" value="F-box_dom"/>
</dbReference>
<sequence>MAIIEERSIIGQKRKSSVVFTERRKRSVVFTATIEEEEEEEESSEIVYLPDEIIETVLSKLPVNCLLRNKTVSKSWNTIISDPLFLKNYQGESSSSSNLQTVFLSHLLFSTDFDLVKFQDLNIREVQQLRSPPSCPYKMLCYCDGVLLLAHPYSKDFMLWNPAATESRPKSFISQNHYSFNFNSVLSYLVFSDKYKVGFCTWKEFEEPTMRVPEVVNRCGVSADGVIYWVMCREIIYFDLRDNKFKILPFSMHDDDDGLFYLTELRGCLCMYRNKGRDKTKVRILIKEKGRDNNSWKDLITIENVETPISSFEPKYFVEDKIFILLHTTTVSSGTQPASLLVIYNPFRKTFEEVQLSKYHDLVPYIHNPSILSSW</sequence>
<organism evidence="2 3">
    <name type="scientific">Erythranthe guttata</name>
    <name type="common">Yellow monkey flower</name>
    <name type="synonym">Mimulus guttatus</name>
    <dbReference type="NCBI Taxonomy" id="4155"/>
    <lineage>
        <taxon>Eukaryota</taxon>
        <taxon>Viridiplantae</taxon>
        <taxon>Streptophyta</taxon>
        <taxon>Embryophyta</taxon>
        <taxon>Tracheophyta</taxon>
        <taxon>Spermatophyta</taxon>
        <taxon>Magnoliopsida</taxon>
        <taxon>eudicotyledons</taxon>
        <taxon>Gunneridae</taxon>
        <taxon>Pentapetalae</taxon>
        <taxon>asterids</taxon>
        <taxon>lamiids</taxon>
        <taxon>Lamiales</taxon>
        <taxon>Phrymaceae</taxon>
        <taxon>Erythranthe</taxon>
    </lineage>
</organism>
<dbReference type="SUPFAM" id="SSF81383">
    <property type="entry name" value="F-box domain"/>
    <property type="match status" value="1"/>
</dbReference>
<protein>
    <recommendedName>
        <fullName evidence="1">F-box domain-containing protein</fullName>
    </recommendedName>
</protein>
<feature type="domain" description="F-box" evidence="1">
    <location>
        <begin position="43"/>
        <end position="89"/>
    </location>
</feature>
<dbReference type="PANTHER" id="PTHR31672">
    <property type="entry name" value="BNACNNG10540D PROTEIN"/>
    <property type="match status" value="1"/>
</dbReference>
<evidence type="ECO:0000259" key="1">
    <source>
        <dbReference type="PROSITE" id="PS50181"/>
    </source>
</evidence>
<proteinExistence type="predicted"/>
<dbReference type="Pfam" id="PF12937">
    <property type="entry name" value="F-box-like"/>
    <property type="match status" value="1"/>
</dbReference>
<dbReference type="InterPro" id="IPR006527">
    <property type="entry name" value="F-box-assoc_dom_typ1"/>
</dbReference>
<dbReference type="EMBL" id="KI632336">
    <property type="protein sequence ID" value="EYU18243.1"/>
    <property type="molecule type" value="Genomic_DNA"/>
</dbReference>
<dbReference type="Proteomes" id="UP000030748">
    <property type="component" value="Unassembled WGS sequence"/>
</dbReference>
<dbReference type="PROSITE" id="PS50181">
    <property type="entry name" value="FBOX"/>
    <property type="match status" value="1"/>
</dbReference>
<dbReference type="AlphaFoldDB" id="A0A022PTU3"/>
<reference evidence="2 3" key="1">
    <citation type="journal article" date="2013" name="Proc. Natl. Acad. Sci. U.S.A.">
        <title>Fine-scale variation in meiotic recombination in Mimulus inferred from population shotgun sequencing.</title>
        <authorList>
            <person name="Hellsten U."/>
            <person name="Wright K.M."/>
            <person name="Jenkins J."/>
            <person name="Shu S."/>
            <person name="Yuan Y."/>
            <person name="Wessler S.R."/>
            <person name="Schmutz J."/>
            <person name="Willis J.H."/>
            <person name="Rokhsar D.S."/>
        </authorList>
    </citation>
    <scope>NUCLEOTIDE SEQUENCE [LARGE SCALE GENOMIC DNA]</scope>
    <source>
        <strain evidence="3">cv. DUN x IM62</strain>
    </source>
</reference>
<dbReference type="NCBIfam" id="TIGR01640">
    <property type="entry name" value="F_box_assoc_1"/>
    <property type="match status" value="1"/>
</dbReference>